<feature type="repeat" description="TPR" evidence="1">
    <location>
        <begin position="126"/>
        <end position="159"/>
    </location>
</feature>
<comment type="caution">
    <text evidence="3">The sequence shown here is derived from an EMBL/GenBank/DDBJ whole genome shotgun (WGS) entry which is preliminary data.</text>
</comment>
<accession>Q0F2B3</accession>
<dbReference type="HOGENOM" id="CLU_094914_0_0_0"/>
<dbReference type="SUPFAM" id="SSF48452">
    <property type="entry name" value="TPR-like"/>
    <property type="match status" value="1"/>
</dbReference>
<dbReference type="PROSITE" id="PS50005">
    <property type="entry name" value="TPR"/>
    <property type="match status" value="1"/>
</dbReference>
<dbReference type="OrthoDB" id="9812424at2"/>
<reference evidence="3 4" key="1">
    <citation type="submission" date="2006-09" db="EMBL/GenBank/DDBJ databases">
        <authorList>
            <person name="Emerson D."/>
            <person name="Ferriera S."/>
            <person name="Johnson J."/>
            <person name="Kravitz S."/>
            <person name="Halpern A."/>
            <person name="Remington K."/>
            <person name="Beeson K."/>
            <person name="Tran B."/>
            <person name="Rogers Y.-H."/>
            <person name="Friedman R."/>
            <person name="Venter J.C."/>
        </authorList>
    </citation>
    <scope>NUCLEOTIDE SEQUENCE [LARGE SCALE GENOMIC DNA]</scope>
    <source>
        <strain evidence="3 4">PV-1</strain>
    </source>
</reference>
<protein>
    <submittedName>
        <fullName evidence="3">Uncharacterized protein</fullName>
    </submittedName>
</protein>
<dbReference type="PROSITE" id="PS51257">
    <property type="entry name" value="PROKAR_LIPOPROTEIN"/>
    <property type="match status" value="1"/>
</dbReference>
<dbReference type="STRING" id="314344.AL013_01270"/>
<keyword evidence="1" id="KW-0802">TPR repeat</keyword>
<evidence type="ECO:0000313" key="3">
    <source>
        <dbReference type="EMBL" id="EAU55637.1"/>
    </source>
</evidence>
<evidence type="ECO:0000256" key="1">
    <source>
        <dbReference type="PROSITE-ProRule" id="PRU00339"/>
    </source>
</evidence>
<dbReference type="RefSeq" id="WP_009850656.1">
    <property type="nucleotide sequence ID" value="NZ_DS022295.1"/>
</dbReference>
<dbReference type="AlphaFoldDB" id="Q0F2B3"/>
<name>Q0F2B3_9PROT</name>
<evidence type="ECO:0000313" key="4">
    <source>
        <dbReference type="Proteomes" id="UP000005297"/>
    </source>
</evidence>
<dbReference type="EMBL" id="AATS01000002">
    <property type="protein sequence ID" value="EAU55637.1"/>
    <property type="molecule type" value="Genomic_DNA"/>
</dbReference>
<dbReference type="InterPro" id="IPR011990">
    <property type="entry name" value="TPR-like_helical_dom_sf"/>
</dbReference>
<dbReference type="InterPro" id="IPR019734">
    <property type="entry name" value="TPR_rpt"/>
</dbReference>
<feature type="signal peptide" evidence="2">
    <location>
        <begin position="1"/>
        <end position="21"/>
    </location>
</feature>
<feature type="chain" id="PRO_5004171597" evidence="2">
    <location>
        <begin position="22"/>
        <end position="215"/>
    </location>
</feature>
<organism evidence="3 4">
    <name type="scientific">Mariprofundus ferrooxydans PV-1</name>
    <dbReference type="NCBI Taxonomy" id="314345"/>
    <lineage>
        <taxon>Bacteria</taxon>
        <taxon>Pseudomonadati</taxon>
        <taxon>Pseudomonadota</taxon>
        <taxon>Candidatius Mariprofundia</taxon>
        <taxon>Mariprofundales</taxon>
        <taxon>Mariprofundaceae</taxon>
        <taxon>Mariprofundus</taxon>
    </lineage>
</organism>
<keyword evidence="4" id="KW-1185">Reference proteome</keyword>
<sequence>MMKWMAAAFVATGMLASTACADEVDNAVLVLQHEWAQANYKTADDKKEAVFKALVDKAAALDAKYPDRAEPKIWEAIIRAGYAGAMGGVSSMFNAMPQMKQGRDLLLAAEKIDPHALHGSVYTTLGSFYYMVPGGFIGFGDDDKAMEYLNKAIAMAPNDMDANYFMGDYWMEHKKYKKAIPYLEKVIALPAVTDRPVYSAGRKAEAVEKLKKAKK</sequence>
<dbReference type="Proteomes" id="UP000005297">
    <property type="component" value="Unassembled WGS sequence"/>
</dbReference>
<dbReference type="Gene3D" id="1.25.40.10">
    <property type="entry name" value="Tetratricopeptide repeat domain"/>
    <property type="match status" value="1"/>
</dbReference>
<dbReference type="InParanoid" id="Q0F2B3"/>
<evidence type="ECO:0000256" key="2">
    <source>
        <dbReference type="SAM" id="SignalP"/>
    </source>
</evidence>
<proteinExistence type="predicted"/>
<dbReference type="eggNOG" id="COG3063">
    <property type="taxonomic scope" value="Bacteria"/>
</dbReference>
<keyword evidence="2" id="KW-0732">Signal</keyword>
<gene>
    <name evidence="3" type="ORF">SPV1_01777</name>
</gene>